<name>A0ABS9KAW7_9BACT</name>
<proteinExistence type="predicted"/>
<evidence type="ECO:0000313" key="2">
    <source>
        <dbReference type="EMBL" id="MCG2587997.1"/>
    </source>
</evidence>
<dbReference type="InterPro" id="IPR004891">
    <property type="entry name" value="Mercury-R_MerC"/>
</dbReference>
<protein>
    <submittedName>
        <fullName evidence="2">MerC domain-containing protein</fullName>
    </submittedName>
</protein>
<keyword evidence="1" id="KW-0472">Membrane</keyword>
<gene>
    <name evidence="2" type="ORF">L6773_05440</name>
</gene>
<comment type="caution">
    <text evidence="2">The sequence shown here is derived from an EMBL/GenBank/DDBJ whole genome shotgun (WGS) entry which is preliminary data.</text>
</comment>
<keyword evidence="1" id="KW-0812">Transmembrane</keyword>
<sequence>MSEKSFAASILWDKLGIGISGICAIHCLLVPVLIAILPLWEFTTIMHDWMHPVFIMLILPTVYYASRRSHFDKKITGLLTGGLILLLIGWSFGHYWIGLLFETVFTVAGSFALIAGHWFNYRHHQTCNIDKHNHHPSTEEEMHKYHETS</sequence>
<dbReference type="RefSeq" id="WP_237852841.1">
    <property type="nucleotide sequence ID" value="NZ_JAKLWS010000004.1"/>
</dbReference>
<dbReference type="Pfam" id="PF03203">
    <property type="entry name" value="MerC"/>
    <property type="match status" value="1"/>
</dbReference>
<feature type="transmembrane region" description="Helical" evidence="1">
    <location>
        <begin position="12"/>
        <end position="37"/>
    </location>
</feature>
<keyword evidence="1" id="KW-1133">Transmembrane helix</keyword>
<feature type="transmembrane region" description="Helical" evidence="1">
    <location>
        <begin position="78"/>
        <end position="97"/>
    </location>
</feature>
<evidence type="ECO:0000313" key="3">
    <source>
        <dbReference type="Proteomes" id="UP001165366"/>
    </source>
</evidence>
<reference evidence="2" key="2">
    <citation type="submission" date="2024-05" db="EMBL/GenBank/DDBJ databases">
        <title>Rhodohalobacter halophilus gen. nov., sp. nov., a moderately halophilic member of the family Balneolaceae.</title>
        <authorList>
            <person name="Xia J."/>
        </authorList>
    </citation>
    <scope>NUCLEOTIDE SEQUENCE</scope>
    <source>
        <strain evidence="2">WB101</strain>
    </source>
</reference>
<organism evidence="2 3">
    <name type="scientific">Rhodohalobacter sulfatireducens</name>
    <dbReference type="NCBI Taxonomy" id="2911366"/>
    <lineage>
        <taxon>Bacteria</taxon>
        <taxon>Pseudomonadati</taxon>
        <taxon>Balneolota</taxon>
        <taxon>Balneolia</taxon>
        <taxon>Balneolales</taxon>
        <taxon>Balneolaceae</taxon>
        <taxon>Rhodohalobacter</taxon>
    </lineage>
</organism>
<keyword evidence="3" id="KW-1185">Reference proteome</keyword>
<accession>A0ABS9KAW7</accession>
<evidence type="ECO:0000256" key="1">
    <source>
        <dbReference type="SAM" id="Phobius"/>
    </source>
</evidence>
<dbReference type="EMBL" id="JAKLWS010000004">
    <property type="protein sequence ID" value="MCG2587997.1"/>
    <property type="molecule type" value="Genomic_DNA"/>
</dbReference>
<dbReference type="Proteomes" id="UP001165366">
    <property type="component" value="Unassembled WGS sequence"/>
</dbReference>
<feature type="transmembrane region" description="Helical" evidence="1">
    <location>
        <begin position="49"/>
        <end position="66"/>
    </location>
</feature>
<reference evidence="2" key="1">
    <citation type="submission" date="2022-01" db="EMBL/GenBank/DDBJ databases">
        <authorList>
            <person name="Wang Y."/>
        </authorList>
    </citation>
    <scope>NUCLEOTIDE SEQUENCE</scope>
    <source>
        <strain evidence="2">WB101</strain>
    </source>
</reference>
<feature type="transmembrane region" description="Helical" evidence="1">
    <location>
        <begin position="103"/>
        <end position="121"/>
    </location>
</feature>